<protein>
    <submittedName>
        <fullName evidence="5">Fertility inhibition FinO-like protein</fullName>
    </submittedName>
</protein>
<dbReference type="Pfam" id="PF04352">
    <property type="entry name" value="ProQ"/>
    <property type="match status" value="1"/>
</dbReference>
<feature type="region of interest" description="Disordered" evidence="2">
    <location>
        <begin position="131"/>
        <end position="154"/>
    </location>
</feature>
<keyword evidence="6" id="KW-1185">Reference proteome</keyword>
<gene>
    <name evidence="5" type="ORF">CXB77_18305</name>
    <name evidence="4" type="ORF">CXB77_18660</name>
</gene>
<dbReference type="InterPro" id="IPR016103">
    <property type="entry name" value="ProQ/FinO"/>
</dbReference>
<sequence length="254" mass="28128">MILMNMESVDNLQVSVSNDEPEVQTVTAPQLDLIALYPACFDLARPRPLKLRIHLDLLAAGHHPVDIKWVLGSYCKRKNYLQTIQLGATRIDLQGQPAGEVTEAETIIPQRELAIIYARLGKIPRKPKPVKIKRVKKPKSPQEAKPVPPLDAPLTPESIVSGRLELTVKFNELPQPVVVKAGMKIGIQTDTALVVTTLKPKAWKKLEKAQADWKQWVASMTGKLGTQVNSDGGTIVMLEDVAIQVFEKKVKVES</sequence>
<dbReference type="EMBL" id="PPGH01000042">
    <property type="protein sequence ID" value="PQJ94786.1"/>
    <property type="molecule type" value="Genomic_DNA"/>
</dbReference>
<feature type="domain" description="ProQ/FinO" evidence="3">
    <location>
        <begin position="18"/>
        <end position="129"/>
    </location>
</feature>
<dbReference type="EMBL" id="PPGH01000041">
    <property type="protein sequence ID" value="PQJ94806.1"/>
    <property type="molecule type" value="Genomic_DNA"/>
</dbReference>
<dbReference type="SUPFAM" id="SSF48657">
    <property type="entry name" value="FinO-like"/>
    <property type="match status" value="1"/>
</dbReference>
<dbReference type="OrthoDB" id="8421419at2"/>
<organism evidence="5 6">
    <name type="scientific">Chromatium okenii</name>
    <dbReference type="NCBI Taxonomy" id="61644"/>
    <lineage>
        <taxon>Bacteria</taxon>
        <taxon>Pseudomonadati</taxon>
        <taxon>Pseudomonadota</taxon>
        <taxon>Gammaproteobacteria</taxon>
        <taxon>Chromatiales</taxon>
        <taxon>Chromatiaceae</taxon>
        <taxon>Chromatium</taxon>
    </lineage>
</organism>
<evidence type="ECO:0000259" key="3">
    <source>
        <dbReference type="SMART" id="SM00945"/>
    </source>
</evidence>
<keyword evidence="1" id="KW-0694">RNA-binding</keyword>
<name>A0A2S7XMC7_9GAMM</name>
<dbReference type="AlphaFoldDB" id="A0A2S7XMC7"/>
<evidence type="ECO:0000256" key="1">
    <source>
        <dbReference type="ARBA" id="ARBA00022884"/>
    </source>
</evidence>
<dbReference type="Proteomes" id="UP000239936">
    <property type="component" value="Unassembled WGS sequence"/>
</dbReference>
<evidence type="ECO:0000256" key="2">
    <source>
        <dbReference type="SAM" id="MobiDB-lite"/>
    </source>
</evidence>
<comment type="caution">
    <text evidence="5">The sequence shown here is derived from an EMBL/GenBank/DDBJ whole genome shotgun (WGS) entry which is preliminary data.</text>
</comment>
<dbReference type="SMART" id="SM00945">
    <property type="entry name" value="ProQ"/>
    <property type="match status" value="1"/>
</dbReference>
<reference evidence="5 6" key="1">
    <citation type="submission" date="2018-01" db="EMBL/GenBank/DDBJ databases">
        <title>The complete genome sequence of Chromatium okenii LaCa, a purple sulfur bacterium with a turbulent life.</title>
        <authorList>
            <person name="Luedin S.M."/>
            <person name="Liechti N."/>
            <person name="Storelli N."/>
            <person name="Danza F."/>
            <person name="Wittwer M."/>
            <person name="Pothier J.F."/>
            <person name="Tonolla M.A."/>
        </authorList>
    </citation>
    <scope>NUCLEOTIDE SEQUENCE [LARGE SCALE GENOMIC DNA]</scope>
    <source>
        <strain evidence="5 6">LaCa</strain>
    </source>
</reference>
<evidence type="ECO:0000313" key="4">
    <source>
        <dbReference type="EMBL" id="PQJ94786.1"/>
    </source>
</evidence>
<evidence type="ECO:0000313" key="5">
    <source>
        <dbReference type="EMBL" id="PQJ94806.1"/>
    </source>
</evidence>
<evidence type="ECO:0000313" key="6">
    <source>
        <dbReference type="Proteomes" id="UP000239936"/>
    </source>
</evidence>
<dbReference type="Gene3D" id="1.10.1710.10">
    <property type="entry name" value="ProQ/FinO domain"/>
    <property type="match status" value="1"/>
</dbReference>
<proteinExistence type="predicted"/>
<dbReference type="GO" id="GO:0003723">
    <property type="term" value="F:RNA binding"/>
    <property type="evidence" value="ECO:0007669"/>
    <property type="project" value="UniProtKB-KW"/>
</dbReference>
<dbReference type="InterPro" id="IPR036442">
    <property type="entry name" value="ProQ/FinO_sf"/>
</dbReference>
<accession>A0A2S7XMC7</accession>